<organism evidence="12">
    <name type="scientific">bioreactor metagenome</name>
    <dbReference type="NCBI Taxonomy" id="1076179"/>
    <lineage>
        <taxon>unclassified sequences</taxon>
        <taxon>metagenomes</taxon>
        <taxon>ecological metagenomes</taxon>
    </lineage>
</organism>
<keyword evidence="6" id="KW-0862">Zinc</keyword>
<evidence type="ECO:0000256" key="3">
    <source>
        <dbReference type="ARBA" id="ARBA00022670"/>
    </source>
</evidence>
<comment type="cofactor">
    <cofactor evidence="1">
        <name>Zn(2+)</name>
        <dbReference type="ChEBI" id="CHEBI:29105"/>
    </cofactor>
</comment>
<keyword evidence="3 12" id="KW-0645">Protease</keyword>
<keyword evidence="8 12" id="KW-0482">Metalloprotease</keyword>
<dbReference type="CDD" id="cd06163">
    <property type="entry name" value="S2P-M50_PDZ_RseP-like"/>
    <property type="match status" value="1"/>
</dbReference>
<keyword evidence="4 10" id="KW-0812">Transmembrane</keyword>
<dbReference type="GO" id="GO:0016020">
    <property type="term" value="C:membrane"/>
    <property type="evidence" value="ECO:0007669"/>
    <property type="project" value="UniProtKB-SubCell"/>
</dbReference>
<accession>A0A644UEF8</accession>
<comment type="subcellular location">
    <subcellularLocation>
        <location evidence="2">Membrane</location>
        <topology evidence="2">Multi-pass membrane protein</topology>
    </subcellularLocation>
</comment>
<evidence type="ECO:0000256" key="5">
    <source>
        <dbReference type="ARBA" id="ARBA00022801"/>
    </source>
</evidence>
<dbReference type="Gene3D" id="2.30.42.10">
    <property type="match status" value="2"/>
</dbReference>
<dbReference type="PROSITE" id="PS50106">
    <property type="entry name" value="PDZ"/>
    <property type="match status" value="1"/>
</dbReference>
<dbReference type="InterPro" id="IPR008915">
    <property type="entry name" value="Peptidase_M50"/>
</dbReference>
<feature type="transmembrane region" description="Helical" evidence="10">
    <location>
        <begin position="122"/>
        <end position="147"/>
    </location>
</feature>
<evidence type="ECO:0000256" key="1">
    <source>
        <dbReference type="ARBA" id="ARBA00001947"/>
    </source>
</evidence>
<dbReference type="AlphaFoldDB" id="A0A644UEF8"/>
<evidence type="ECO:0000256" key="4">
    <source>
        <dbReference type="ARBA" id="ARBA00022692"/>
    </source>
</evidence>
<dbReference type="PANTHER" id="PTHR42837">
    <property type="entry name" value="REGULATOR OF SIGMA-E PROTEASE RSEP"/>
    <property type="match status" value="1"/>
</dbReference>
<evidence type="ECO:0000313" key="12">
    <source>
        <dbReference type="EMBL" id="MPL77232.1"/>
    </source>
</evidence>
<dbReference type="NCBIfam" id="TIGR00054">
    <property type="entry name" value="RIP metalloprotease RseP"/>
    <property type="match status" value="1"/>
</dbReference>
<dbReference type="EC" id="3.4.24.-" evidence="12"/>
<keyword evidence="7 10" id="KW-1133">Transmembrane helix</keyword>
<comment type="caution">
    <text evidence="12">The sequence shown here is derived from an EMBL/GenBank/DDBJ whole genome shotgun (WGS) entry which is preliminary data.</text>
</comment>
<feature type="transmembrane region" description="Helical" evidence="10">
    <location>
        <begin position="383"/>
        <end position="407"/>
    </location>
</feature>
<evidence type="ECO:0000256" key="8">
    <source>
        <dbReference type="ARBA" id="ARBA00023049"/>
    </source>
</evidence>
<dbReference type="PANTHER" id="PTHR42837:SF2">
    <property type="entry name" value="MEMBRANE METALLOPROTEASE ARASP2, CHLOROPLASTIC-RELATED"/>
    <property type="match status" value="1"/>
</dbReference>
<dbReference type="EMBL" id="VSSQ01000105">
    <property type="protein sequence ID" value="MPL77232.1"/>
    <property type="molecule type" value="Genomic_DNA"/>
</dbReference>
<sequence length="460" mass="51726">MKILALLLSLSLLVFIHELGHYLLARLFKTRVEKFYLFFNPYFSILRAKKIGGKWNLSWFSRKAPESFEENKENTEWGIGWVPLGGYCSIAGMIDENTTSADKLSSEPQPWEYRSKPAWQRLFIVLGGVIMNFIGALVIFSMMLFYWGEETLPLQNATMGYDYTEVALKNGFKNGDIILAVNAKPVSEMSEAVEKLLLDEHNSCTIKRGDETLKLNLPNDFAKQMIAAEVKQFAVPRFPFVIDKFALGSIAQKNGMKEGDSIVSINGVKTPAFTDFVVEIAKNKSKEVSLGYYRNGKEMTANFTLDENGKIGAVAKNPYLMFKTQKVEYGFFESIPAGVSQGVESLVNYVKQFKFVFSKEGASSLGGFGTIGNLFPETWNWQLFWNMTAFLSIILAFMNILPIPALDGGHVMFTLWEIVTGKKPGDKFLERAQIVGMVLLFALLIYANGNDLVRWLGGKF</sequence>
<feature type="transmembrane region" description="Helical" evidence="10">
    <location>
        <begin position="428"/>
        <end position="447"/>
    </location>
</feature>
<keyword evidence="9 10" id="KW-0472">Membrane</keyword>
<evidence type="ECO:0000259" key="11">
    <source>
        <dbReference type="PROSITE" id="PS50106"/>
    </source>
</evidence>
<evidence type="ECO:0000256" key="9">
    <source>
        <dbReference type="ARBA" id="ARBA00023136"/>
    </source>
</evidence>
<name>A0A644UEF8_9ZZZZ</name>
<evidence type="ECO:0000256" key="6">
    <source>
        <dbReference type="ARBA" id="ARBA00022833"/>
    </source>
</evidence>
<feature type="domain" description="PDZ" evidence="11">
    <location>
        <begin position="241"/>
        <end position="296"/>
    </location>
</feature>
<evidence type="ECO:0000256" key="10">
    <source>
        <dbReference type="SAM" id="Phobius"/>
    </source>
</evidence>
<reference evidence="12" key="1">
    <citation type="submission" date="2019-08" db="EMBL/GenBank/DDBJ databases">
        <authorList>
            <person name="Kucharzyk K."/>
            <person name="Murdoch R.W."/>
            <person name="Higgins S."/>
            <person name="Loffler F."/>
        </authorList>
    </citation>
    <scope>NUCLEOTIDE SEQUENCE</scope>
</reference>
<proteinExistence type="predicted"/>
<dbReference type="Pfam" id="PF02163">
    <property type="entry name" value="Peptidase_M50"/>
    <property type="match status" value="2"/>
</dbReference>
<evidence type="ECO:0000256" key="7">
    <source>
        <dbReference type="ARBA" id="ARBA00022989"/>
    </source>
</evidence>
<dbReference type="GO" id="GO:0004222">
    <property type="term" value="F:metalloendopeptidase activity"/>
    <property type="evidence" value="ECO:0007669"/>
    <property type="project" value="InterPro"/>
</dbReference>
<keyword evidence="5 12" id="KW-0378">Hydrolase</keyword>
<dbReference type="SUPFAM" id="SSF50156">
    <property type="entry name" value="PDZ domain-like"/>
    <property type="match status" value="2"/>
</dbReference>
<protein>
    <submittedName>
        <fullName evidence="12">Putative zinc metalloprotease</fullName>
        <ecNumber evidence="12">3.4.24.-</ecNumber>
    </submittedName>
</protein>
<dbReference type="InterPro" id="IPR004387">
    <property type="entry name" value="Pept_M50_Zn"/>
</dbReference>
<dbReference type="GO" id="GO:0006508">
    <property type="term" value="P:proteolysis"/>
    <property type="evidence" value="ECO:0007669"/>
    <property type="project" value="UniProtKB-KW"/>
</dbReference>
<dbReference type="InterPro" id="IPR036034">
    <property type="entry name" value="PDZ_sf"/>
</dbReference>
<dbReference type="InterPro" id="IPR001478">
    <property type="entry name" value="PDZ"/>
</dbReference>
<gene>
    <name evidence="12" type="ORF">SDC9_23085</name>
</gene>
<evidence type="ECO:0000256" key="2">
    <source>
        <dbReference type="ARBA" id="ARBA00004141"/>
    </source>
</evidence>